<dbReference type="Pfam" id="PF09656">
    <property type="entry name" value="PGPGW"/>
    <property type="match status" value="1"/>
</dbReference>
<gene>
    <name evidence="2" type="ORF">CA85_34930</name>
</gene>
<dbReference type="EMBL" id="SJPK01000008">
    <property type="protein sequence ID" value="TWT65145.1"/>
    <property type="molecule type" value="Genomic_DNA"/>
</dbReference>
<evidence type="ECO:0000256" key="1">
    <source>
        <dbReference type="SAM" id="Phobius"/>
    </source>
</evidence>
<keyword evidence="1" id="KW-1133">Transmembrane helix</keyword>
<dbReference type="AlphaFoldDB" id="A0A5C5XT11"/>
<evidence type="ECO:0000313" key="2">
    <source>
        <dbReference type="EMBL" id="TWT65145.1"/>
    </source>
</evidence>
<evidence type="ECO:0000313" key="3">
    <source>
        <dbReference type="Proteomes" id="UP000318053"/>
    </source>
</evidence>
<keyword evidence="3" id="KW-1185">Reference proteome</keyword>
<dbReference type="OrthoDB" id="9800130at2"/>
<keyword evidence="1 2" id="KW-0812">Transmembrane</keyword>
<protein>
    <submittedName>
        <fullName evidence="2">Putative transmembrane protein (PGPGW)</fullName>
    </submittedName>
</protein>
<keyword evidence="1" id="KW-0472">Membrane</keyword>
<dbReference type="RefSeq" id="WP_146392386.1">
    <property type="nucleotide sequence ID" value="NZ_SJPK01000008.1"/>
</dbReference>
<feature type="transmembrane region" description="Helical" evidence="1">
    <location>
        <begin position="82"/>
        <end position="101"/>
    </location>
</feature>
<dbReference type="Proteomes" id="UP000318053">
    <property type="component" value="Unassembled WGS sequence"/>
</dbReference>
<reference evidence="2 3" key="1">
    <citation type="submission" date="2019-02" db="EMBL/GenBank/DDBJ databases">
        <title>Deep-cultivation of Planctomycetes and their phenomic and genomic characterization uncovers novel biology.</title>
        <authorList>
            <person name="Wiegand S."/>
            <person name="Jogler M."/>
            <person name="Boedeker C."/>
            <person name="Pinto D."/>
            <person name="Vollmers J."/>
            <person name="Rivas-Marin E."/>
            <person name="Kohn T."/>
            <person name="Peeters S.H."/>
            <person name="Heuer A."/>
            <person name="Rast P."/>
            <person name="Oberbeckmann S."/>
            <person name="Bunk B."/>
            <person name="Jeske O."/>
            <person name="Meyerdierks A."/>
            <person name="Storesund J.E."/>
            <person name="Kallscheuer N."/>
            <person name="Luecker S."/>
            <person name="Lage O.M."/>
            <person name="Pohl T."/>
            <person name="Merkel B.J."/>
            <person name="Hornburger P."/>
            <person name="Mueller R.-W."/>
            <person name="Bruemmer F."/>
            <person name="Labrenz M."/>
            <person name="Spormann A.M."/>
            <person name="Op Den Camp H."/>
            <person name="Overmann J."/>
            <person name="Amann R."/>
            <person name="Jetten M.S.M."/>
            <person name="Mascher T."/>
            <person name="Medema M.H."/>
            <person name="Devos D.P."/>
            <person name="Kaster A.-K."/>
            <person name="Ovreas L."/>
            <person name="Rohde M."/>
            <person name="Galperin M.Y."/>
            <person name="Jogler C."/>
        </authorList>
    </citation>
    <scope>NUCLEOTIDE SEQUENCE [LARGE SCALE GENOMIC DNA]</scope>
    <source>
        <strain evidence="2 3">CA85</strain>
    </source>
</reference>
<organism evidence="2 3">
    <name type="scientific">Allorhodopirellula solitaria</name>
    <dbReference type="NCBI Taxonomy" id="2527987"/>
    <lineage>
        <taxon>Bacteria</taxon>
        <taxon>Pseudomonadati</taxon>
        <taxon>Planctomycetota</taxon>
        <taxon>Planctomycetia</taxon>
        <taxon>Pirellulales</taxon>
        <taxon>Pirellulaceae</taxon>
        <taxon>Allorhodopirellula</taxon>
    </lineage>
</organism>
<sequence length="144" mass="16386">MLEFLTPYREWLVWLASISGIGMILAIVLLPVLFVKIPADYFTRPPNSPTERAQSHPWLIGGVWVLRNLLGVTLIMAGVAMLVLPGQGLLTIFAGLMLTTFPGKRRFEVMILQRPIINKTINRMRRRYGKEPLHLPPREDEPSQ</sequence>
<dbReference type="InterPro" id="IPR019099">
    <property type="entry name" value="Uncharacterised_PGPGW_TM"/>
</dbReference>
<feature type="transmembrane region" description="Helical" evidence="1">
    <location>
        <begin position="12"/>
        <end position="35"/>
    </location>
</feature>
<proteinExistence type="predicted"/>
<comment type="caution">
    <text evidence="2">The sequence shown here is derived from an EMBL/GenBank/DDBJ whole genome shotgun (WGS) entry which is preliminary data.</text>
</comment>
<name>A0A5C5XT11_9BACT</name>
<accession>A0A5C5XT11</accession>